<dbReference type="EMBL" id="BARV01001905">
    <property type="protein sequence ID" value="GAI01290.1"/>
    <property type="molecule type" value="Genomic_DNA"/>
</dbReference>
<dbReference type="AlphaFoldDB" id="X1LFV3"/>
<feature type="region of interest" description="Disordered" evidence="1">
    <location>
        <begin position="1"/>
        <end position="76"/>
    </location>
</feature>
<organism evidence="2">
    <name type="scientific">marine sediment metagenome</name>
    <dbReference type="NCBI Taxonomy" id="412755"/>
    <lineage>
        <taxon>unclassified sequences</taxon>
        <taxon>metagenomes</taxon>
        <taxon>ecological metagenomes</taxon>
    </lineage>
</organism>
<evidence type="ECO:0000256" key="1">
    <source>
        <dbReference type="SAM" id="MobiDB-lite"/>
    </source>
</evidence>
<reference evidence="2" key="1">
    <citation type="journal article" date="2014" name="Front. Microbiol.">
        <title>High frequency of phylogenetically diverse reductive dehalogenase-homologous genes in deep subseafloor sedimentary metagenomes.</title>
        <authorList>
            <person name="Kawai M."/>
            <person name="Futagami T."/>
            <person name="Toyoda A."/>
            <person name="Takaki Y."/>
            <person name="Nishi S."/>
            <person name="Hori S."/>
            <person name="Arai W."/>
            <person name="Tsubouchi T."/>
            <person name="Morono Y."/>
            <person name="Uchiyama I."/>
            <person name="Ito T."/>
            <person name="Fujiyama A."/>
            <person name="Inagaki F."/>
            <person name="Takami H."/>
        </authorList>
    </citation>
    <scope>NUCLEOTIDE SEQUENCE</scope>
    <source>
        <strain evidence="2">Expedition CK06-06</strain>
    </source>
</reference>
<protein>
    <submittedName>
        <fullName evidence="2">Uncharacterized protein</fullName>
    </submittedName>
</protein>
<evidence type="ECO:0000313" key="2">
    <source>
        <dbReference type="EMBL" id="GAI01290.1"/>
    </source>
</evidence>
<gene>
    <name evidence="2" type="ORF">S06H3_05204</name>
</gene>
<feature type="compositionally biased region" description="Basic and acidic residues" evidence="1">
    <location>
        <begin position="14"/>
        <end position="35"/>
    </location>
</feature>
<accession>X1LFV3</accession>
<comment type="caution">
    <text evidence="2">The sequence shown here is derived from an EMBL/GenBank/DDBJ whole genome shotgun (WGS) entry which is preliminary data.</text>
</comment>
<proteinExistence type="predicted"/>
<name>X1LFV3_9ZZZZ</name>
<feature type="compositionally biased region" description="Basic and acidic residues" evidence="1">
    <location>
        <begin position="62"/>
        <end position="76"/>
    </location>
</feature>
<sequence length="76" mass="8514">MIPIPDAALASREPNPDRPRCQESHDIRHGGDKQPGRAVMQGEVASHPCRLPASSPMDDYIPSEKREKNFEKDRGH</sequence>